<keyword evidence="7" id="KW-0319">Glycerol metabolism</keyword>
<dbReference type="Pfam" id="PF03007">
    <property type="entry name" value="WS_DGAT_cat"/>
    <property type="match status" value="1"/>
</dbReference>
<dbReference type="PANTHER" id="PTHR31650">
    <property type="entry name" value="O-ACYLTRANSFERASE (WSD1-LIKE) FAMILY PROTEIN"/>
    <property type="match status" value="1"/>
</dbReference>
<evidence type="ECO:0000256" key="2">
    <source>
        <dbReference type="ARBA" id="ARBA00005189"/>
    </source>
</evidence>
<evidence type="ECO:0000313" key="15">
    <source>
        <dbReference type="Proteomes" id="UP000295705"/>
    </source>
</evidence>
<dbReference type="Proteomes" id="UP000295705">
    <property type="component" value="Unassembled WGS sequence"/>
</dbReference>
<name>A0A4R6ULJ5_9PSEU</name>
<organism evidence="14 15">
    <name type="scientific">Actinomycetospora succinea</name>
    <dbReference type="NCBI Taxonomy" id="663603"/>
    <lineage>
        <taxon>Bacteria</taxon>
        <taxon>Bacillati</taxon>
        <taxon>Actinomycetota</taxon>
        <taxon>Actinomycetes</taxon>
        <taxon>Pseudonocardiales</taxon>
        <taxon>Pseudonocardiaceae</taxon>
        <taxon>Actinomycetospora</taxon>
    </lineage>
</organism>
<evidence type="ECO:0000259" key="12">
    <source>
        <dbReference type="Pfam" id="PF03007"/>
    </source>
</evidence>
<dbReference type="GO" id="GO:0019432">
    <property type="term" value="P:triglyceride biosynthetic process"/>
    <property type="evidence" value="ECO:0007669"/>
    <property type="project" value="UniProtKB-UniPathway"/>
</dbReference>
<evidence type="ECO:0000256" key="7">
    <source>
        <dbReference type="ARBA" id="ARBA00022798"/>
    </source>
</evidence>
<dbReference type="PANTHER" id="PTHR31650:SF1">
    <property type="entry name" value="WAX ESTER SYNTHASE_DIACYLGLYCEROL ACYLTRANSFERASE 4-RELATED"/>
    <property type="match status" value="1"/>
</dbReference>
<feature type="domain" description="O-acyltransferase WSD1-like N-terminal" evidence="12">
    <location>
        <begin position="24"/>
        <end position="288"/>
    </location>
</feature>
<dbReference type="Pfam" id="PF06974">
    <property type="entry name" value="WS_DGAT_C"/>
    <property type="match status" value="1"/>
</dbReference>
<evidence type="ECO:0000256" key="11">
    <source>
        <dbReference type="SAM" id="MobiDB-lite"/>
    </source>
</evidence>
<evidence type="ECO:0000256" key="1">
    <source>
        <dbReference type="ARBA" id="ARBA00004771"/>
    </source>
</evidence>
<sequence length="478" mass="51247">MSLDPTPPRSDDGRLLWSRSEELTGFEALMWRVEADPRMRSTVVLVETLDREPDWDRFVAATDWASRVVPRFRERIVTPFLGAGTPHWALDPDFDLHYHLRRLRLPDGAGTPGLFTLAEQIAMTPLDSSRPLWEATIVGGLPDGGAALVFKLSHVLSDGMGLAQLLAGLHSRTRESMTDKPQPPPPSGPPATLSHEVVRQVRSDLGLVGGAGKSLLGAAASLVRPDRAVRDAVAYVVSARRVLSPPPAPPLPVLAHRSPSWRFRTLDVPFAELRAAGKSVGGSVNDAYVAGLLGAFRRYSERRGEPLPPDRLMPVTLPVSIRREEHEPGGNHFAPARLSAPVGIVDPAARVVDVRRRMKIALGEPALESVEIVSAWLARLPGAVVAGFGGGATKSNDLQASNIPGLRDDAFLAGAKIVRSYPFAPLPGCAAMIAMVTHGDTCCVAANLDAASFTDLEGFTHDLADGFAEVLAMGRAHD</sequence>
<dbReference type="UniPathway" id="UPA00282"/>
<accession>A0A4R6ULJ5</accession>
<dbReference type="InterPro" id="IPR009721">
    <property type="entry name" value="O-acyltransferase_WSD1_C"/>
</dbReference>
<dbReference type="GO" id="GO:0005886">
    <property type="term" value="C:plasma membrane"/>
    <property type="evidence" value="ECO:0007669"/>
    <property type="project" value="TreeGrafter"/>
</dbReference>
<dbReference type="InterPro" id="IPR004255">
    <property type="entry name" value="O-acyltransferase_WSD1_N"/>
</dbReference>
<dbReference type="OrthoDB" id="9810950at2"/>
<keyword evidence="6 14" id="KW-0808">Transferase</keyword>
<evidence type="ECO:0000259" key="13">
    <source>
        <dbReference type="Pfam" id="PF06974"/>
    </source>
</evidence>
<evidence type="ECO:0000256" key="4">
    <source>
        <dbReference type="ARBA" id="ARBA00013244"/>
    </source>
</evidence>
<dbReference type="AlphaFoldDB" id="A0A4R6ULJ5"/>
<keyword evidence="8" id="KW-0443">Lipid metabolism</keyword>
<dbReference type="EMBL" id="SNYO01000012">
    <property type="protein sequence ID" value="TDQ47908.1"/>
    <property type="molecule type" value="Genomic_DNA"/>
</dbReference>
<comment type="catalytic activity">
    <reaction evidence="10">
        <text>an acyl-CoA + a 1,2-diacyl-sn-glycerol = a triacyl-sn-glycerol + CoA</text>
        <dbReference type="Rhea" id="RHEA:10868"/>
        <dbReference type="ChEBI" id="CHEBI:17815"/>
        <dbReference type="ChEBI" id="CHEBI:57287"/>
        <dbReference type="ChEBI" id="CHEBI:58342"/>
        <dbReference type="ChEBI" id="CHEBI:64615"/>
        <dbReference type="EC" id="2.3.1.20"/>
    </reaction>
</comment>
<dbReference type="Gene3D" id="3.30.559.10">
    <property type="entry name" value="Chloramphenicol acetyltransferase-like domain"/>
    <property type="match status" value="1"/>
</dbReference>
<comment type="similarity">
    <text evidence="3">Belongs to the long-chain O-acyltransferase family.</text>
</comment>
<comment type="pathway">
    <text evidence="1">Glycerolipid metabolism; triacylglycerol biosynthesis.</text>
</comment>
<evidence type="ECO:0000256" key="5">
    <source>
        <dbReference type="ARBA" id="ARBA00022516"/>
    </source>
</evidence>
<evidence type="ECO:0000256" key="3">
    <source>
        <dbReference type="ARBA" id="ARBA00009587"/>
    </source>
</evidence>
<gene>
    <name evidence="14" type="ORF">EV188_112181</name>
</gene>
<feature type="region of interest" description="Disordered" evidence="11">
    <location>
        <begin position="173"/>
        <end position="193"/>
    </location>
</feature>
<protein>
    <recommendedName>
        <fullName evidence="4">diacylglycerol O-acyltransferase</fullName>
        <ecNumber evidence="4">2.3.1.20</ecNumber>
    </recommendedName>
</protein>
<dbReference type="InterPro" id="IPR023213">
    <property type="entry name" value="CAT-like_dom_sf"/>
</dbReference>
<evidence type="ECO:0000256" key="9">
    <source>
        <dbReference type="ARBA" id="ARBA00023315"/>
    </source>
</evidence>
<proteinExistence type="inferred from homology"/>
<dbReference type="GO" id="GO:0001666">
    <property type="term" value="P:response to hypoxia"/>
    <property type="evidence" value="ECO:0007669"/>
    <property type="project" value="TreeGrafter"/>
</dbReference>
<feature type="domain" description="O-acyltransferase WSD1 C-terminal" evidence="13">
    <location>
        <begin position="330"/>
        <end position="469"/>
    </location>
</feature>
<keyword evidence="5" id="KW-0444">Lipid biosynthesis</keyword>
<comment type="caution">
    <text evidence="14">The sequence shown here is derived from an EMBL/GenBank/DDBJ whole genome shotgun (WGS) entry which is preliminary data.</text>
</comment>
<dbReference type="InterPro" id="IPR045034">
    <property type="entry name" value="O-acyltransferase_WSD1-like"/>
</dbReference>
<dbReference type="GO" id="GO:0071731">
    <property type="term" value="P:response to nitric oxide"/>
    <property type="evidence" value="ECO:0007669"/>
    <property type="project" value="TreeGrafter"/>
</dbReference>
<comment type="pathway">
    <text evidence="2">Lipid metabolism.</text>
</comment>
<dbReference type="EC" id="2.3.1.20" evidence="4"/>
<dbReference type="RefSeq" id="WP_133829648.1">
    <property type="nucleotide sequence ID" value="NZ_BAABHR010000067.1"/>
</dbReference>
<dbReference type="GO" id="GO:0004144">
    <property type="term" value="F:diacylglycerol O-acyltransferase activity"/>
    <property type="evidence" value="ECO:0007669"/>
    <property type="project" value="UniProtKB-EC"/>
</dbReference>
<evidence type="ECO:0000256" key="8">
    <source>
        <dbReference type="ARBA" id="ARBA00023098"/>
    </source>
</evidence>
<keyword evidence="15" id="KW-1185">Reference proteome</keyword>
<dbReference type="SUPFAM" id="SSF52777">
    <property type="entry name" value="CoA-dependent acyltransferases"/>
    <property type="match status" value="1"/>
</dbReference>
<evidence type="ECO:0000256" key="6">
    <source>
        <dbReference type="ARBA" id="ARBA00022679"/>
    </source>
</evidence>
<dbReference type="GO" id="GO:0006071">
    <property type="term" value="P:glycerol metabolic process"/>
    <property type="evidence" value="ECO:0007669"/>
    <property type="project" value="UniProtKB-KW"/>
</dbReference>
<dbReference type="GO" id="GO:0051701">
    <property type="term" value="P:biological process involved in interaction with host"/>
    <property type="evidence" value="ECO:0007669"/>
    <property type="project" value="TreeGrafter"/>
</dbReference>
<evidence type="ECO:0000313" key="14">
    <source>
        <dbReference type="EMBL" id="TDQ47908.1"/>
    </source>
</evidence>
<reference evidence="14 15" key="1">
    <citation type="submission" date="2019-03" db="EMBL/GenBank/DDBJ databases">
        <title>Genomic Encyclopedia of Type Strains, Phase IV (KMG-IV): sequencing the most valuable type-strain genomes for metagenomic binning, comparative biology and taxonomic classification.</title>
        <authorList>
            <person name="Goeker M."/>
        </authorList>
    </citation>
    <scope>NUCLEOTIDE SEQUENCE [LARGE SCALE GENOMIC DNA]</scope>
    <source>
        <strain evidence="14 15">DSM 45775</strain>
    </source>
</reference>
<evidence type="ECO:0000256" key="10">
    <source>
        <dbReference type="ARBA" id="ARBA00048109"/>
    </source>
</evidence>
<keyword evidence="9 14" id="KW-0012">Acyltransferase</keyword>